<evidence type="ECO:0000256" key="1">
    <source>
        <dbReference type="ARBA" id="ARBA00004123"/>
    </source>
</evidence>
<feature type="compositionally biased region" description="Basic and acidic residues" evidence="8">
    <location>
        <begin position="2248"/>
        <end position="2259"/>
    </location>
</feature>
<organism evidence="11 12">
    <name type="scientific">Lagenidium giganteum</name>
    <dbReference type="NCBI Taxonomy" id="4803"/>
    <lineage>
        <taxon>Eukaryota</taxon>
        <taxon>Sar</taxon>
        <taxon>Stramenopiles</taxon>
        <taxon>Oomycota</taxon>
        <taxon>Peronosporomycetes</taxon>
        <taxon>Pythiales</taxon>
        <taxon>Pythiaceae</taxon>
    </lineage>
</organism>
<feature type="coiled-coil region" evidence="7">
    <location>
        <begin position="2141"/>
        <end position="2187"/>
    </location>
</feature>
<keyword evidence="3" id="KW-0678">Repressor</keyword>
<feature type="transmembrane region" description="Helical" evidence="9">
    <location>
        <begin position="445"/>
        <end position="468"/>
    </location>
</feature>
<evidence type="ECO:0000259" key="10">
    <source>
        <dbReference type="Pfam" id="PF18296"/>
    </source>
</evidence>
<keyword evidence="7" id="KW-0175">Coiled coil</keyword>
<gene>
    <name evidence="11" type="ORF">N0F65_002468</name>
</gene>
<evidence type="ECO:0000256" key="7">
    <source>
        <dbReference type="SAM" id="Coils"/>
    </source>
</evidence>
<comment type="subcellular location">
    <subcellularLocation>
        <location evidence="1">Nucleus</location>
    </subcellularLocation>
</comment>
<evidence type="ECO:0000313" key="12">
    <source>
        <dbReference type="Proteomes" id="UP001146120"/>
    </source>
</evidence>
<dbReference type="EMBL" id="DAKRPA010000195">
    <property type="protein sequence ID" value="DAZ95671.1"/>
    <property type="molecule type" value="Genomic_DNA"/>
</dbReference>
<feature type="region of interest" description="Disordered" evidence="8">
    <location>
        <begin position="2544"/>
        <end position="2570"/>
    </location>
</feature>
<evidence type="ECO:0000256" key="5">
    <source>
        <dbReference type="ARBA" id="ARBA00023163"/>
    </source>
</evidence>
<keyword evidence="12" id="KW-1185">Reference proteome</keyword>
<feature type="compositionally biased region" description="Low complexity" evidence="8">
    <location>
        <begin position="1212"/>
        <end position="1231"/>
    </location>
</feature>
<comment type="caution">
    <text evidence="11">The sequence shown here is derived from an EMBL/GenBank/DDBJ whole genome shotgun (WGS) entry which is preliminary data.</text>
</comment>
<feature type="transmembrane region" description="Helical" evidence="9">
    <location>
        <begin position="383"/>
        <end position="408"/>
    </location>
</feature>
<dbReference type="InterPro" id="IPR037696">
    <property type="entry name" value="CCDC77"/>
</dbReference>
<dbReference type="PANTHER" id="PTHR22091">
    <property type="entry name" value="COILED-COIL DOMAIN-CONTAINING PROTEIN 77"/>
    <property type="match status" value="1"/>
</dbReference>
<dbReference type="Pfam" id="PF18296">
    <property type="entry name" value="MID_MedPIWI"/>
    <property type="match status" value="1"/>
</dbReference>
<feature type="region of interest" description="Disordered" evidence="8">
    <location>
        <begin position="2248"/>
        <end position="2274"/>
    </location>
</feature>
<proteinExistence type="inferred from homology"/>
<feature type="compositionally biased region" description="Basic residues" evidence="8">
    <location>
        <begin position="1186"/>
        <end position="1195"/>
    </location>
</feature>
<keyword evidence="9" id="KW-0812">Transmembrane</keyword>
<keyword evidence="9" id="KW-1133">Transmembrane helix</keyword>
<comment type="similarity">
    <text evidence="2">Belongs to the Mediator complex subunit 13 family.</text>
</comment>
<evidence type="ECO:0000256" key="9">
    <source>
        <dbReference type="SAM" id="Phobius"/>
    </source>
</evidence>
<dbReference type="GO" id="GO:0005634">
    <property type="term" value="C:nucleus"/>
    <property type="evidence" value="ECO:0007669"/>
    <property type="project" value="UniProtKB-SubCell"/>
</dbReference>
<accession>A0AAV2YND4</accession>
<dbReference type="PANTHER" id="PTHR22091:SF1">
    <property type="entry name" value="COILED-COIL DOMAIN-CONTAINING PROTEIN 77"/>
    <property type="match status" value="1"/>
</dbReference>
<feature type="transmembrane region" description="Helical" evidence="9">
    <location>
        <begin position="262"/>
        <end position="284"/>
    </location>
</feature>
<evidence type="ECO:0000256" key="6">
    <source>
        <dbReference type="ARBA" id="ARBA00023242"/>
    </source>
</evidence>
<evidence type="ECO:0000256" key="3">
    <source>
        <dbReference type="ARBA" id="ARBA00022491"/>
    </source>
</evidence>
<feature type="domain" description="MID" evidence="10">
    <location>
        <begin position="1551"/>
        <end position="1731"/>
    </location>
</feature>
<feature type="compositionally biased region" description="Polar residues" evidence="8">
    <location>
        <begin position="2260"/>
        <end position="2271"/>
    </location>
</feature>
<name>A0AAV2YND4_9STRA</name>
<feature type="transmembrane region" description="Helical" evidence="9">
    <location>
        <begin position="488"/>
        <end position="515"/>
    </location>
</feature>
<keyword evidence="4" id="KW-0805">Transcription regulation</keyword>
<sequence>MMSLRKFLLLAIDWLSTILTLMTGLSENPLLVFITGRYDLIRSRFVLGKINYDIIRDDLLNVSHLADLVEVGRSYRFFTAPDRKPENLGEDRSTCTRVNSMNSSILTLNYDDFFGKGARREQIYLYSISAPHCQVVNFRFDWFDNCVRQQGNQANCHRYIFDNFDDLLDNRLLQVGVEQDFGTAGKPFLKCLGRPFRRFKYMTDLMVHQSYWAGGSFHVEVQSSECWAVPLIRNPDWKWGLFSVEGVDEKSMVVGGIEQESWVVSLISVVYGVVSITMIFRGLYIAFSAHNVVRYVPSAVRRKLFGLIPSPQMDLVAYYFPPQKKTAVVTCQDQRLMASELWMNHWLYILLSILEALSTLRRTYIVLEMGTWMLSKQINMDNFLFICTALTKLTWIMCFTHTVFRYAIKFLLHFARNLVWFQNTTFCDRVGWYVDSVAMFVSYKLYLVMLCIFLYSLLILNGSTTLIVHQAYYKQGVYGGYPDVANFWMNEIVCDLFVICSVLLAASHVMGAVLLMTKYRALTYNRLLRLVQDRFLFVGWDLVITMEALGMDPTNPYLVQNGVAMTNCSFAALLHQLYTSGPSGLVEFAGDNIFVDRVQDCGPVRYPPDDAELMGFKTRCLQQLPGPTLPGKSIEKTDQHHAKTVDEGPKLIDAGPHTSSVVVPLPAHLRPPEQRAETTDIQAIGDSAPASPNGDIRGPCAPPKELRFFDRPLDIYWEWRWGKLVLVDNKNSPGQLCESSHDGMPEFVVYDALMFLEPHEMQLMTERSGHIHCELQSLEWIELEATAAAAAAAAVDADAQAKRLETDAPLRITVSAAASAATATSTSTPAAPVTVVQREAPDVLEAHAQRMTKQNVLNLLTSSTIDATQWRAMRSDPATAAAAVANDRLWVFVVNEKYALPSIESLAGLEVRSSGQWRQASGCDKRLPPEVAAVLFRALSEMLVAKVTAHFDFLVDQDAVVPNDPKFIYRCPSLTQLNHFDVYLQEDFPVPAFHFHFQILPPHDLLCVNVRVLIHDRTRSGSTELGDSKYSWMRTLGLPTGSDLSVVDVWHSDDGLVSRIVTDHKYADVFPRFRSIARRKHKRDGDDGAGGDGDDAKKDDDDAADDDDDDQSAQDGGDNDDLMRRTPNSLKKKRKKSTTEPADIDESVVPVSPDTHVNSPEATGPIIRMTFPHDKDSSLLPDRVVHPFKRKRNPRKNGNSNALAVSFGPLNSSSAPTTSGSTGSAALTPTSKSPSLLDMSRNLSSALTPRGEVKPPSATVSVAVSLVASLSQNEQEEALDAKPSRAHPMLEALAIYVDKEMEQRSQGPTIPSMKQKTIINAAAFVPSDLSEGTLELSVNSATEEVLRRRLLGDKFAPWRIDYKPNISKKLQHRLERKERKRKLLMEFDEKKWREYDAVPIAPLRDNGLAIACRDLEISMGVRLAAKEALVGWTLIHQAILPTLSHAGASRIANRREKKMLTDRVKPYLQVLNSYLKRKAKSDKEISRTRTAWLSFMDYANGGKKGDGQLKLRELDATPKIRVATSEAAFQAEAFAVSEYLLRNLHPMSAPKPLDYVIVCPRSPSDWLGSLTLSYLTSLKSIYARCHMGDHATADLSSVLGNPSVAVDATNAALMVECATSSMDAFCCYRTAGEMLQPVLSQGVKKKQAFSRTAVATVVYLVAPFRRGDVRHKLWLLGAFGRGLFGEDLDAAPWHESVTLELLYLEDLFEVAINASPFQLLPQCFRLYDRVREKVVLKPVAPPTAGDAAGAQVRYVSERLYHLADWRSSGKHDPATSTAMTYCGYSVSDDGQWLWFTCVDGVGSLLESHVLVIAENVRGSLQTMLTQALSFAALSGEKTTLVITRSLDAAISNPTWPYELTIWRELFDAKDVTERFSSVVTRVMLSTATTIPTEAMQLRSNTESGLCYHDTEGFVLTSFAERGHWQQRSRITALASATGGIESLPERETSVIKFHVVEELPVGKDDGSSRSTRMRDVLTDFHALSFLTMHPVALERQSPFPLHLAVLHRLQQEHRMLLHQLQARDRPSFPITHLDWIFVSLGDFPSRSVPSATRAATTMGGPDSDDAAALASEHDDLLAFGSPRKAFSRAADDGARVQHTEELLTFYRARCDQFAAERQALVDQLASVEISKEQFHRTQWELKTTKAEVAELEDALKKSNAALFQTKADNIELQAENKTLRIQEEQDRKKIQHLLALTQPVTEEVTFFRDCRPDRTASYPIQPVTTTPARPVPRPRAYTYTNTVHIGSERMKTSTKKTDATETSATKTQSRPTKPRATVNRVLRTVYMPNEQTTALTRTIENLQEQLAAHQRLTDERIQSLLDGFAEEKAKISQQHKRTEEQKDMLERQLERTQRLLHQTTKDYLVLRHKSQEAERLAHEEVYSLKEQCEQLTKEKTQVTKQAQAETEAMKQIAKDEGNHCAQEFRNQALSRERDMLILKDQYAAVQAACARRIEDLQTRLTKLRGRYRSLEKRRNMEMEGFTRDIATLKRHLHKLELMLYGRRLTLQERKALRADEQYTLDSNELSEEIAALQQRFAELAKDMAATDEEAPNAPREQRRMPTRPIPLTMR</sequence>
<dbReference type="Proteomes" id="UP001146120">
    <property type="component" value="Unassembled WGS sequence"/>
</dbReference>
<evidence type="ECO:0000313" key="11">
    <source>
        <dbReference type="EMBL" id="DAZ95671.1"/>
    </source>
</evidence>
<keyword evidence="5" id="KW-0804">Transcription</keyword>
<evidence type="ECO:0000256" key="8">
    <source>
        <dbReference type="SAM" id="MobiDB-lite"/>
    </source>
</evidence>
<keyword evidence="9" id="KW-0472">Membrane</keyword>
<protein>
    <recommendedName>
        <fullName evidence="10">MID domain-containing protein</fullName>
    </recommendedName>
</protein>
<feature type="compositionally biased region" description="Acidic residues" evidence="8">
    <location>
        <begin position="1101"/>
        <end position="1120"/>
    </location>
</feature>
<feature type="region of interest" description="Disordered" evidence="8">
    <location>
        <begin position="1079"/>
        <end position="1237"/>
    </location>
</feature>
<reference evidence="11" key="2">
    <citation type="journal article" date="2023" name="Microbiol Resour">
        <title>Decontamination and Annotation of the Draft Genome Sequence of the Oomycete Lagenidium giganteum ARSEF 373.</title>
        <authorList>
            <person name="Morgan W.R."/>
            <person name="Tartar A."/>
        </authorList>
    </citation>
    <scope>NUCLEOTIDE SEQUENCE</scope>
    <source>
        <strain evidence="11">ARSEF 373</strain>
    </source>
</reference>
<dbReference type="InterPro" id="IPR041285">
    <property type="entry name" value="MID_MedPIWI"/>
</dbReference>
<keyword evidence="6" id="KW-0539">Nucleus</keyword>
<reference evidence="11" key="1">
    <citation type="submission" date="2022-11" db="EMBL/GenBank/DDBJ databases">
        <authorList>
            <person name="Morgan W.R."/>
            <person name="Tartar A."/>
        </authorList>
    </citation>
    <scope>NUCLEOTIDE SEQUENCE</scope>
    <source>
        <strain evidence="11">ARSEF 373</strain>
    </source>
</reference>
<feature type="coiled-coil region" evidence="7">
    <location>
        <begin position="2292"/>
        <end position="2408"/>
    </location>
</feature>
<evidence type="ECO:0000256" key="2">
    <source>
        <dbReference type="ARBA" id="ARBA00009354"/>
    </source>
</evidence>
<evidence type="ECO:0000256" key="4">
    <source>
        <dbReference type="ARBA" id="ARBA00023015"/>
    </source>
</evidence>